<evidence type="ECO:0000313" key="4">
    <source>
        <dbReference type="Proteomes" id="UP000058074"/>
    </source>
</evidence>
<dbReference type="Gene3D" id="1.20.1050.10">
    <property type="match status" value="1"/>
</dbReference>
<dbReference type="InterPro" id="IPR004045">
    <property type="entry name" value="Glutathione_S-Trfase_N"/>
</dbReference>
<dbReference type="EMBL" id="CP012700">
    <property type="protein sequence ID" value="ALH81086.1"/>
    <property type="molecule type" value="Genomic_DNA"/>
</dbReference>
<dbReference type="Gene3D" id="3.40.30.10">
    <property type="entry name" value="Glutaredoxin"/>
    <property type="match status" value="1"/>
</dbReference>
<dbReference type="PROSITE" id="PS50404">
    <property type="entry name" value="GST_NTER"/>
    <property type="match status" value="1"/>
</dbReference>
<protein>
    <submittedName>
        <fullName evidence="3">Glutathione S-transferase</fullName>
    </submittedName>
</protein>
<feature type="domain" description="GST C-terminal" evidence="2">
    <location>
        <begin position="88"/>
        <end position="207"/>
    </location>
</feature>
<dbReference type="Pfam" id="PF13409">
    <property type="entry name" value="GST_N_2"/>
    <property type="match status" value="1"/>
</dbReference>
<dbReference type="CDD" id="cd03051">
    <property type="entry name" value="GST_N_GTT2_like"/>
    <property type="match status" value="1"/>
</dbReference>
<dbReference type="PANTHER" id="PTHR44051:SF8">
    <property type="entry name" value="GLUTATHIONE S-TRANSFERASE GSTA"/>
    <property type="match status" value="1"/>
</dbReference>
<dbReference type="InterPro" id="IPR040079">
    <property type="entry name" value="Glutathione_S-Trfase"/>
</dbReference>
<name>A0A0N9UZP4_SPHMC</name>
<dbReference type="InterPro" id="IPR034345">
    <property type="entry name" value="Gtt2-like_N"/>
</dbReference>
<dbReference type="SUPFAM" id="SSF47616">
    <property type="entry name" value="GST C-terminal domain-like"/>
    <property type="match status" value="1"/>
</dbReference>
<reference evidence="3 4" key="1">
    <citation type="journal article" date="2015" name="Genome Announc.">
        <title>Complete Genome Sequence of Polypropylene Glycol- and Polyethylene Glycol-Degrading Sphingopyxis macrogoltabida Strain EY-1.</title>
        <authorList>
            <person name="Ohtsubo Y."/>
            <person name="Nagata Y."/>
            <person name="Numata M."/>
            <person name="Tsuchikane K."/>
            <person name="Hosoyama A."/>
            <person name="Yamazoe A."/>
            <person name="Tsuda M."/>
            <person name="Fujita N."/>
            <person name="Kawai F."/>
        </authorList>
    </citation>
    <scope>NUCLEOTIDE SEQUENCE [LARGE SCALE GENOMIC DNA]</scope>
    <source>
        <strain evidence="3 4">EY-1</strain>
    </source>
</reference>
<dbReference type="InterPro" id="IPR036282">
    <property type="entry name" value="Glutathione-S-Trfase_C_sf"/>
</dbReference>
<gene>
    <name evidence="3" type="ORF">AN936_12130</name>
</gene>
<evidence type="ECO:0000259" key="2">
    <source>
        <dbReference type="PROSITE" id="PS50405"/>
    </source>
</evidence>
<dbReference type="InterPro" id="IPR004046">
    <property type="entry name" value="GST_C"/>
</dbReference>
<keyword evidence="3" id="KW-0808">Transferase</keyword>
<dbReference type="PROSITE" id="PS50405">
    <property type="entry name" value="GST_CTER"/>
    <property type="match status" value="1"/>
</dbReference>
<evidence type="ECO:0000313" key="3">
    <source>
        <dbReference type="EMBL" id="ALH81086.1"/>
    </source>
</evidence>
<dbReference type="InterPro" id="IPR036249">
    <property type="entry name" value="Thioredoxin-like_sf"/>
</dbReference>
<dbReference type="AlphaFoldDB" id="A0A0N9UZP4"/>
<dbReference type="PANTHER" id="PTHR44051">
    <property type="entry name" value="GLUTATHIONE S-TRANSFERASE-RELATED"/>
    <property type="match status" value="1"/>
</dbReference>
<feature type="domain" description="GST N-terminal" evidence="1">
    <location>
        <begin position="1"/>
        <end position="83"/>
    </location>
</feature>
<dbReference type="Pfam" id="PF00043">
    <property type="entry name" value="GST_C"/>
    <property type="match status" value="1"/>
</dbReference>
<dbReference type="KEGG" id="smag:AN936_12130"/>
<dbReference type="Proteomes" id="UP000058074">
    <property type="component" value="Chromosome"/>
</dbReference>
<sequence length="207" mass="22904">MGMKFYNSIGPNPRVVKLFMAEKGIEIPEVMIDLRGGENRRAPYNVEVNPAGQTPALALDDGSVLTEITAICEYLEERFPETPLIGSTAEERANTRMWTRRVDIKICEPLTNGFRFAEGLPLFEPRMRCLPEAAAGLKAIAQDGIAWLDPLIAGRDFIAGDRLSLADLMLFAFLDFGVSVGQPVDPAFANVNGWYERMKARPSANLK</sequence>
<evidence type="ECO:0000259" key="1">
    <source>
        <dbReference type="PROSITE" id="PS50404"/>
    </source>
</evidence>
<proteinExistence type="predicted"/>
<dbReference type="SFLD" id="SFLDG00358">
    <property type="entry name" value="Main_(cytGST)"/>
    <property type="match status" value="1"/>
</dbReference>
<accession>A0A0N9UZP4</accession>
<dbReference type="InterPro" id="IPR010987">
    <property type="entry name" value="Glutathione-S-Trfase_C-like"/>
</dbReference>
<dbReference type="PATRIC" id="fig|33050.5.peg.2506"/>
<dbReference type="GO" id="GO:0016740">
    <property type="term" value="F:transferase activity"/>
    <property type="evidence" value="ECO:0007669"/>
    <property type="project" value="UniProtKB-KW"/>
</dbReference>
<dbReference type="SFLD" id="SFLDS00019">
    <property type="entry name" value="Glutathione_Transferase_(cytos"/>
    <property type="match status" value="1"/>
</dbReference>
<organism evidence="3 4">
    <name type="scientific">Sphingopyxis macrogoltabida</name>
    <name type="common">Sphingomonas macrogoltabidus</name>
    <dbReference type="NCBI Taxonomy" id="33050"/>
    <lineage>
        <taxon>Bacteria</taxon>
        <taxon>Pseudomonadati</taxon>
        <taxon>Pseudomonadota</taxon>
        <taxon>Alphaproteobacteria</taxon>
        <taxon>Sphingomonadales</taxon>
        <taxon>Sphingomonadaceae</taxon>
        <taxon>Sphingopyxis</taxon>
    </lineage>
</organism>
<dbReference type="SUPFAM" id="SSF52833">
    <property type="entry name" value="Thioredoxin-like"/>
    <property type="match status" value="1"/>
</dbReference>